<keyword evidence="2" id="KW-0436">Ligase</keyword>
<protein>
    <submittedName>
        <fullName evidence="5">Uncharacterized protein</fullName>
    </submittedName>
</protein>
<gene>
    <name evidence="5" type="ORF">METZ01_LOCUS26586</name>
</gene>
<reference evidence="5" key="1">
    <citation type="submission" date="2018-05" db="EMBL/GenBank/DDBJ databases">
        <authorList>
            <person name="Lanie J.A."/>
            <person name="Ng W.-L."/>
            <person name="Kazmierczak K.M."/>
            <person name="Andrzejewski T.M."/>
            <person name="Davidsen T.M."/>
            <person name="Wayne K.J."/>
            <person name="Tettelin H."/>
            <person name="Glass J.I."/>
            <person name="Rusch D."/>
            <person name="Podicherti R."/>
            <person name="Tsui H.-C.T."/>
            <person name="Winkler M.E."/>
        </authorList>
    </citation>
    <scope>NUCLEOTIDE SEQUENCE</scope>
</reference>
<dbReference type="InterPro" id="IPR020845">
    <property type="entry name" value="AMP-binding_CS"/>
</dbReference>
<proteinExistence type="inferred from homology"/>
<comment type="similarity">
    <text evidence="1">Belongs to the ATP-dependent AMP-binding enzyme family.</text>
</comment>
<dbReference type="EMBL" id="UINC01001188">
    <property type="protein sequence ID" value="SUZ73732.1"/>
    <property type="molecule type" value="Genomic_DNA"/>
</dbReference>
<dbReference type="PANTHER" id="PTHR43201">
    <property type="entry name" value="ACYL-COA SYNTHETASE"/>
    <property type="match status" value="1"/>
</dbReference>
<feature type="domain" description="AMP-binding enzyme C-terminal" evidence="4">
    <location>
        <begin position="327"/>
        <end position="385"/>
    </location>
</feature>
<evidence type="ECO:0000313" key="5">
    <source>
        <dbReference type="EMBL" id="SUZ73732.1"/>
    </source>
</evidence>
<evidence type="ECO:0000259" key="3">
    <source>
        <dbReference type="Pfam" id="PF00501"/>
    </source>
</evidence>
<dbReference type="CDD" id="cd17630">
    <property type="entry name" value="OSB_MenE-like"/>
    <property type="match status" value="1"/>
</dbReference>
<dbReference type="Pfam" id="PF13193">
    <property type="entry name" value="AMP-binding_C"/>
    <property type="match status" value="1"/>
</dbReference>
<evidence type="ECO:0000259" key="4">
    <source>
        <dbReference type="Pfam" id="PF13193"/>
    </source>
</evidence>
<feature type="domain" description="AMP-dependent synthetase/ligase" evidence="3">
    <location>
        <begin position="23"/>
        <end position="249"/>
    </location>
</feature>
<dbReference type="InterPro" id="IPR025110">
    <property type="entry name" value="AMP-bd_C"/>
</dbReference>
<dbReference type="InterPro" id="IPR045851">
    <property type="entry name" value="AMP-bd_C_sf"/>
</dbReference>
<dbReference type="PANTHER" id="PTHR43201:SF5">
    <property type="entry name" value="MEDIUM-CHAIN ACYL-COA LIGASE ACSF2, MITOCHONDRIAL"/>
    <property type="match status" value="1"/>
</dbReference>
<organism evidence="5">
    <name type="scientific">marine metagenome</name>
    <dbReference type="NCBI Taxonomy" id="408172"/>
    <lineage>
        <taxon>unclassified sequences</taxon>
        <taxon>metagenomes</taxon>
        <taxon>ecological metagenomes</taxon>
    </lineage>
</organism>
<dbReference type="Pfam" id="PF00501">
    <property type="entry name" value="AMP-binding"/>
    <property type="match status" value="1"/>
</dbReference>
<name>A0A381Q341_9ZZZZ</name>
<dbReference type="AlphaFoldDB" id="A0A381Q341"/>
<dbReference type="SUPFAM" id="SSF56801">
    <property type="entry name" value="Acetyl-CoA synthetase-like"/>
    <property type="match status" value="1"/>
</dbReference>
<dbReference type="GO" id="GO:0031956">
    <property type="term" value="F:medium-chain fatty acid-CoA ligase activity"/>
    <property type="evidence" value="ECO:0007669"/>
    <property type="project" value="TreeGrafter"/>
</dbReference>
<dbReference type="Gene3D" id="3.40.50.12780">
    <property type="entry name" value="N-terminal domain of ligase-like"/>
    <property type="match status" value="1"/>
</dbReference>
<dbReference type="InterPro" id="IPR000873">
    <property type="entry name" value="AMP-dep_synth/lig_dom"/>
</dbReference>
<dbReference type="Gene3D" id="3.30.300.30">
    <property type="match status" value="1"/>
</dbReference>
<evidence type="ECO:0000256" key="2">
    <source>
        <dbReference type="ARBA" id="ARBA00022598"/>
    </source>
</evidence>
<dbReference type="GO" id="GO:0006631">
    <property type="term" value="P:fatty acid metabolic process"/>
    <property type="evidence" value="ECO:0007669"/>
    <property type="project" value="TreeGrafter"/>
</dbReference>
<accession>A0A381Q341</accession>
<dbReference type="InterPro" id="IPR042099">
    <property type="entry name" value="ANL_N_sf"/>
</dbReference>
<dbReference type="PROSITE" id="PS00455">
    <property type="entry name" value="AMP_BINDING"/>
    <property type="match status" value="1"/>
</dbReference>
<evidence type="ECO:0000256" key="1">
    <source>
        <dbReference type="ARBA" id="ARBA00006432"/>
    </source>
</evidence>
<sequence length="692" mass="78716">MALWLKGAVAVPLNPKFPQKQKKELLIKTGSTLLEQLELNKISADQHSSDNTLPSINPEAWANIIFTSGSSGSLKAVVHSLANHFYSALGANQKMPLNPGDCWLMSLPLFHVGGLAIFFRTLLSGAAIVLPAEKQTLANSLKYNNITHLSLVPTQLHRLLQTNAGRDSLLKLKLILLGGSVIPETLLDQCAELGLNVNTTYGSTEMASQVATGKKGCCQILPFREVRISSENDACHEIEVRGKTRFLGYLDESGLRQPFDKNGWFKTGDLGTLDVKPAIRNNFQPEKKCGESRKLLKDQSEIYHNLTVLGRKDSMFISGGENIHPEEIERVLFKSGMIREAAVVPVKDVEFGARPAAFLQYTESASEAELVKFLKKQLVSFKVPELLLPWPEETWAGLKPKRKELSQLAQRQFDLMQKNSLAERNVSPPDFDQWLAKYKQGWKRVALSDGRQIFMLLDLRKEHTGKCLYIRANSRQEVMEWLIAGENKGLLEIQNEESQLISWITAEKKKRGLEKESFEIVRLLEEELPETEFQLYDARERGSFNTSSFDPQRKKAIPAEKTKSSISGIAGISDLVNELNQGWNWDFQEAVFQSAVRLDEFKRMYLLRCLYRRSGESKKFLGWKVQLLRDFTSSENVENPFWDLSPKEERALEKVLRQAAFFTKEDFLQANTPRKERKRRFDFQAEIENLYI</sequence>